<dbReference type="CDD" id="cd18186">
    <property type="entry name" value="BTB_POZ_ZBTB_KLHL-like"/>
    <property type="match status" value="1"/>
</dbReference>
<feature type="region of interest" description="Disordered" evidence="1">
    <location>
        <begin position="46"/>
        <end position="88"/>
    </location>
</feature>
<evidence type="ECO:0000313" key="2">
    <source>
        <dbReference type="EMBL" id="KAF2502899.1"/>
    </source>
</evidence>
<dbReference type="InterPro" id="IPR011333">
    <property type="entry name" value="SKP1/BTB/POZ_sf"/>
</dbReference>
<dbReference type="SUPFAM" id="SSF54695">
    <property type="entry name" value="POZ domain"/>
    <property type="match status" value="1"/>
</dbReference>
<dbReference type="EMBL" id="MU004181">
    <property type="protein sequence ID" value="KAF2502899.1"/>
    <property type="molecule type" value="Genomic_DNA"/>
</dbReference>
<dbReference type="Proteomes" id="UP000799750">
    <property type="component" value="Unassembled WGS sequence"/>
</dbReference>
<organism evidence="2 3">
    <name type="scientific">Lophium mytilinum</name>
    <dbReference type="NCBI Taxonomy" id="390894"/>
    <lineage>
        <taxon>Eukaryota</taxon>
        <taxon>Fungi</taxon>
        <taxon>Dikarya</taxon>
        <taxon>Ascomycota</taxon>
        <taxon>Pezizomycotina</taxon>
        <taxon>Dothideomycetes</taxon>
        <taxon>Pleosporomycetidae</taxon>
        <taxon>Mytilinidiales</taxon>
        <taxon>Mytilinidiaceae</taxon>
        <taxon>Lophium</taxon>
    </lineage>
</organism>
<evidence type="ECO:0000313" key="3">
    <source>
        <dbReference type="Proteomes" id="UP000799750"/>
    </source>
</evidence>
<sequence>MGHWQERIVFVRDFAFNSPRFRMATNIGDAPATTFAEYVNEPLSTHADVPKMDAPEPESSAESGSESESDALPDGPSQPYSEPNPLMPRPILAHRIHSHRLHVQAKAKSQRARLLSGPLVDIYVGPSKRHWALHRNLLCHHSEQLAAELLPSNDTKKKTPDKLELLEDDPSGFELLVKWLYQGKLDDVSDMADPNRMYDYAVCCHKLYLLCERFDMPQLKNIAMDQYRKGLSEAELVPDADEINEIYRKSSPGSPFRRLMTKIAARQIMDPASEKDAESYRACFDGAPDFAVDMVNAIRSGTGGMLFEDPTEARDDCTYHDHDAGPNCHIKGKGRAKQGK</sequence>
<dbReference type="AlphaFoldDB" id="A0A6A6RDZ1"/>
<gene>
    <name evidence="2" type="ORF">BU16DRAFT_447748</name>
</gene>
<protein>
    <recommendedName>
        <fullName evidence="4">BTB domain-containing protein</fullName>
    </recommendedName>
</protein>
<dbReference type="PANTHER" id="PTHR47843">
    <property type="entry name" value="BTB DOMAIN-CONTAINING PROTEIN-RELATED"/>
    <property type="match status" value="1"/>
</dbReference>
<dbReference type="Gene3D" id="3.30.710.10">
    <property type="entry name" value="Potassium Channel Kv1.1, Chain A"/>
    <property type="match status" value="1"/>
</dbReference>
<name>A0A6A6RDZ1_9PEZI</name>
<evidence type="ECO:0008006" key="4">
    <source>
        <dbReference type="Google" id="ProtNLM"/>
    </source>
</evidence>
<proteinExistence type="predicted"/>
<dbReference type="PANTHER" id="PTHR47843:SF2">
    <property type="entry name" value="BTB DOMAIN-CONTAINING PROTEIN"/>
    <property type="match status" value="1"/>
</dbReference>
<accession>A0A6A6RDZ1</accession>
<evidence type="ECO:0000256" key="1">
    <source>
        <dbReference type="SAM" id="MobiDB-lite"/>
    </source>
</evidence>
<dbReference type="OrthoDB" id="194443at2759"/>
<reference evidence="2" key="1">
    <citation type="journal article" date="2020" name="Stud. Mycol.">
        <title>101 Dothideomycetes genomes: a test case for predicting lifestyles and emergence of pathogens.</title>
        <authorList>
            <person name="Haridas S."/>
            <person name="Albert R."/>
            <person name="Binder M."/>
            <person name="Bloem J."/>
            <person name="Labutti K."/>
            <person name="Salamov A."/>
            <person name="Andreopoulos B."/>
            <person name="Baker S."/>
            <person name="Barry K."/>
            <person name="Bills G."/>
            <person name="Bluhm B."/>
            <person name="Cannon C."/>
            <person name="Castanera R."/>
            <person name="Culley D."/>
            <person name="Daum C."/>
            <person name="Ezra D."/>
            <person name="Gonzalez J."/>
            <person name="Henrissat B."/>
            <person name="Kuo A."/>
            <person name="Liang C."/>
            <person name="Lipzen A."/>
            <person name="Lutzoni F."/>
            <person name="Magnuson J."/>
            <person name="Mondo S."/>
            <person name="Nolan M."/>
            <person name="Ohm R."/>
            <person name="Pangilinan J."/>
            <person name="Park H.-J."/>
            <person name="Ramirez L."/>
            <person name="Alfaro M."/>
            <person name="Sun H."/>
            <person name="Tritt A."/>
            <person name="Yoshinaga Y."/>
            <person name="Zwiers L.-H."/>
            <person name="Turgeon B."/>
            <person name="Goodwin S."/>
            <person name="Spatafora J."/>
            <person name="Crous P."/>
            <person name="Grigoriev I."/>
        </authorList>
    </citation>
    <scope>NUCLEOTIDE SEQUENCE</scope>
    <source>
        <strain evidence="2">CBS 269.34</strain>
    </source>
</reference>
<keyword evidence="3" id="KW-1185">Reference proteome</keyword>